<comment type="similarity">
    <text evidence="1">Belongs to the NADH dehydrogenase family.</text>
</comment>
<evidence type="ECO:0000256" key="1">
    <source>
        <dbReference type="ARBA" id="ARBA00005272"/>
    </source>
</evidence>
<dbReference type="Proteomes" id="UP001183615">
    <property type="component" value="Unassembled WGS sequence"/>
</dbReference>
<dbReference type="Gene3D" id="3.50.50.100">
    <property type="match status" value="1"/>
</dbReference>
<accession>A0ABU2RY54</accession>
<dbReference type="InterPro" id="IPR045024">
    <property type="entry name" value="NDH-2"/>
</dbReference>
<keyword evidence="3" id="KW-0274">FAD</keyword>
<dbReference type="EMBL" id="JAVREV010000002">
    <property type="protein sequence ID" value="MDT0441673.1"/>
    <property type="molecule type" value="Genomic_DNA"/>
</dbReference>
<evidence type="ECO:0000259" key="7">
    <source>
        <dbReference type="Pfam" id="PF07992"/>
    </source>
</evidence>
<dbReference type="GO" id="GO:0016491">
    <property type="term" value="F:oxidoreductase activity"/>
    <property type="evidence" value="ECO:0007669"/>
    <property type="project" value="UniProtKB-KW"/>
</dbReference>
<evidence type="ECO:0000256" key="3">
    <source>
        <dbReference type="ARBA" id="ARBA00022827"/>
    </source>
</evidence>
<keyword evidence="9" id="KW-1185">Reference proteome</keyword>
<dbReference type="PANTHER" id="PTHR43706:SF45">
    <property type="entry name" value="NADH DEHYDROGENASE-LIKE PROTEIN RV1812C"/>
    <property type="match status" value="1"/>
</dbReference>
<keyword evidence="4 8" id="KW-0560">Oxidoreductase</keyword>
<feature type="domain" description="FAD/NAD(P)-binding" evidence="7">
    <location>
        <begin position="8"/>
        <end position="321"/>
    </location>
</feature>
<evidence type="ECO:0000256" key="2">
    <source>
        <dbReference type="ARBA" id="ARBA00022630"/>
    </source>
</evidence>
<dbReference type="SUPFAM" id="SSF51905">
    <property type="entry name" value="FAD/NAD(P)-binding domain"/>
    <property type="match status" value="2"/>
</dbReference>
<dbReference type="Pfam" id="PF07992">
    <property type="entry name" value="Pyr_redox_2"/>
    <property type="match status" value="1"/>
</dbReference>
<comment type="caution">
    <text evidence="8">The sequence shown here is derived from an EMBL/GenBank/DDBJ whole genome shotgun (WGS) entry which is preliminary data.</text>
</comment>
<dbReference type="InterPro" id="IPR023753">
    <property type="entry name" value="FAD/NAD-binding_dom"/>
</dbReference>
<dbReference type="EC" id="1.6.5.-" evidence="8"/>
<feature type="compositionally biased region" description="Basic and acidic residues" evidence="6">
    <location>
        <begin position="458"/>
        <end position="471"/>
    </location>
</feature>
<evidence type="ECO:0000256" key="4">
    <source>
        <dbReference type="ARBA" id="ARBA00023002"/>
    </source>
</evidence>
<dbReference type="InterPro" id="IPR036188">
    <property type="entry name" value="FAD/NAD-bd_sf"/>
</dbReference>
<name>A0ABU2RY54_9ACTN</name>
<proteinExistence type="inferred from homology"/>
<reference evidence="9" key="1">
    <citation type="submission" date="2023-07" db="EMBL/GenBank/DDBJ databases">
        <title>30 novel species of actinomycetes from the DSMZ collection.</title>
        <authorList>
            <person name="Nouioui I."/>
        </authorList>
    </citation>
    <scope>NUCLEOTIDE SEQUENCE [LARGE SCALE GENOMIC DNA]</scope>
    <source>
        <strain evidence="9">DSM 41886</strain>
    </source>
</reference>
<keyword evidence="5" id="KW-0520">NAD</keyword>
<dbReference type="PRINTS" id="PR00368">
    <property type="entry name" value="FADPNR"/>
</dbReference>
<evidence type="ECO:0000313" key="8">
    <source>
        <dbReference type="EMBL" id="MDT0441673.1"/>
    </source>
</evidence>
<keyword evidence="2" id="KW-0285">Flavoprotein</keyword>
<evidence type="ECO:0000313" key="9">
    <source>
        <dbReference type="Proteomes" id="UP001183615"/>
    </source>
</evidence>
<dbReference type="PANTHER" id="PTHR43706">
    <property type="entry name" value="NADH DEHYDROGENASE"/>
    <property type="match status" value="1"/>
</dbReference>
<dbReference type="RefSeq" id="WP_311615669.1">
    <property type="nucleotide sequence ID" value="NZ_JAVREV010000002.1"/>
</dbReference>
<feature type="region of interest" description="Disordered" evidence="6">
    <location>
        <begin position="449"/>
        <end position="471"/>
    </location>
</feature>
<protein>
    <submittedName>
        <fullName evidence="8">NAD(P)/FAD-dependent oxidoreductase</fullName>
        <ecNumber evidence="8">1.6.5.-</ecNumber>
    </submittedName>
</protein>
<gene>
    <name evidence="8" type="ORF">RM779_03535</name>
</gene>
<sequence>MSTTERPRILVVGGGYVGLYAARRILKKMRYGEATVTVVDPRSYMTYQPFLPEAAAGSISPRHVVVPLRRVLPQAEVLTGRVTSIDQDRRVASVAPLVGQPYEVPFDYLVVALGAVSRTFPIPGLAEQGIGMKGVEEAIGLRNHVLEQLDKADSTNDDDVRRKALTFVFVGGGFAGAETIGEVEDMARDATKYYPNIKREDMRFVLVDVADKILPEVGPKLGEWGLEHLQKRGIEVHLKTSVKSCVGGHVELSNGVTADSHTIVWTAGVKPNPALTRFGLPLGPRGHVDTEATLQVAGTDYIWSAGDNAQVPDLAARAAGQENAWCPPNAQHALRQSKVLGDNVIAGLRGFPQKDYKHASMGAVAGLGLRKGVAMIKLGKLTLRFRGRIGWYLHRGYHGMAVPTWNRKIRVFADWTLGLFLKREVVSLGAMEHPREEFYEAAAPVTAAAASGAGAPRGTDRPADKPKAKAG</sequence>
<organism evidence="8 9">
    <name type="scientific">Streptomyces johnsoniae</name>
    <dbReference type="NCBI Taxonomy" id="3075532"/>
    <lineage>
        <taxon>Bacteria</taxon>
        <taxon>Bacillati</taxon>
        <taxon>Actinomycetota</taxon>
        <taxon>Actinomycetes</taxon>
        <taxon>Kitasatosporales</taxon>
        <taxon>Streptomycetaceae</taxon>
        <taxon>Streptomyces</taxon>
    </lineage>
</organism>
<evidence type="ECO:0000256" key="6">
    <source>
        <dbReference type="SAM" id="MobiDB-lite"/>
    </source>
</evidence>
<evidence type="ECO:0000256" key="5">
    <source>
        <dbReference type="ARBA" id="ARBA00023027"/>
    </source>
</evidence>